<accession>A0AAV1XEY0</accession>
<keyword evidence="2 8" id="KW-0863">Zinc-finger</keyword>
<gene>
    <name evidence="11" type="ORF">LLUT_LOCUS20958</name>
</gene>
<evidence type="ECO:0000256" key="6">
    <source>
        <dbReference type="ARBA" id="ARBA00023163"/>
    </source>
</evidence>
<evidence type="ECO:0000256" key="8">
    <source>
        <dbReference type="PROSITE-ProRule" id="PRU00071"/>
    </source>
</evidence>
<dbReference type="PANTHER" id="PTHR31089">
    <property type="entry name" value="CYCLIC DOF FACTOR 2"/>
    <property type="match status" value="1"/>
</dbReference>
<dbReference type="GO" id="GO:0003700">
    <property type="term" value="F:DNA-binding transcription factor activity"/>
    <property type="evidence" value="ECO:0007669"/>
    <property type="project" value="InterPro"/>
</dbReference>
<feature type="compositionally biased region" description="Basic and acidic residues" evidence="9">
    <location>
        <begin position="62"/>
        <end position="80"/>
    </location>
</feature>
<reference evidence="11 12" key="1">
    <citation type="submission" date="2024-03" db="EMBL/GenBank/DDBJ databases">
        <authorList>
            <person name="Martinez-Hernandez J."/>
        </authorList>
    </citation>
    <scope>NUCLEOTIDE SEQUENCE [LARGE SCALE GENOMIC DNA]</scope>
</reference>
<feature type="domain" description="Dof-type" evidence="10">
    <location>
        <begin position="143"/>
        <end position="197"/>
    </location>
</feature>
<keyword evidence="4" id="KW-0805">Transcription regulation</keyword>
<evidence type="ECO:0000256" key="9">
    <source>
        <dbReference type="SAM" id="MobiDB-lite"/>
    </source>
</evidence>
<keyword evidence="5 8" id="KW-0238">DNA-binding</keyword>
<feature type="region of interest" description="Disordered" evidence="9">
    <location>
        <begin position="41"/>
        <end position="141"/>
    </location>
</feature>
<evidence type="ECO:0000256" key="2">
    <source>
        <dbReference type="ARBA" id="ARBA00022771"/>
    </source>
</evidence>
<proteinExistence type="predicted"/>
<feature type="compositionally biased region" description="Polar residues" evidence="9">
    <location>
        <begin position="363"/>
        <end position="381"/>
    </location>
</feature>
<evidence type="ECO:0000313" key="12">
    <source>
        <dbReference type="Proteomes" id="UP001497480"/>
    </source>
</evidence>
<evidence type="ECO:0000256" key="3">
    <source>
        <dbReference type="ARBA" id="ARBA00022833"/>
    </source>
</evidence>
<keyword evidence="1" id="KW-0479">Metal-binding</keyword>
<evidence type="ECO:0000256" key="1">
    <source>
        <dbReference type="ARBA" id="ARBA00022723"/>
    </source>
</evidence>
<dbReference type="EMBL" id="CAXHTB010000014">
    <property type="protein sequence ID" value="CAL0319898.1"/>
    <property type="molecule type" value="Genomic_DNA"/>
</dbReference>
<protein>
    <recommendedName>
        <fullName evidence="10">Dof-type domain-containing protein</fullName>
    </recommendedName>
</protein>
<keyword evidence="6" id="KW-0804">Transcription</keyword>
<feature type="region of interest" description="Disordered" evidence="9">
    <location>
        <begin position="286"/>
        <end position="311"/>
    </location>
</feature>
<evidence type="ECO:0000313" key="11">
    <source>
        <dbReference type="EMBL" id="CAL0319898.1"/>
    </source>
</evidence>
<comment type="caution">
    <text evidence="11">The sequence shown here is derived from an EMBL/GenBank/DDBJ whole genome shotgun (WGS) entry which is preliminary data.</text>
</comment>
<evidence type="ECO:0000259" key="10">
    <source>
        <dbReference type="PROSITE" id="PS50884"/>
    </source>
</evidence>
<feature type="compositionally biased region" description="Polar residues" evidence="9">
    <location>
        <begin position="300"/>
        <end position="311"/>
    </location>
</feature>
<evidence type="ECO:0000256" key="4">
    <source>
        <dbReference type="ARBA" id="ARBA00023015"/>
    </source>
</evidence>
<dbReference type="InterPro" id="IPR003851">
    <property type="entry name" value="Znf_Dof"/>
</dbReference>
<dbReference type="GO" id="GO:0008270">
    <property type="term" value="F:zinc ion binding"/>
    <property type="evidence" value="ECO:0007669"/>
    <property type="project" value="UniProtKB-KW"/>
</dbReference>
<dbReference type="InterPro" id="IPR045174">
    <property type="entry name" value="Dof"/>
</dbReference>
<dbReference type="GO" id="GO:0005634">
    <property type="term" value="C:nucleus"/>
    <property type="evidence" value="ECO:0007669"/>
    <property type="project" value="UniProtKB-SubCell"/>
</dbReference>
<dbReference type="PROSITE" id="PS01361">
    <property type="entry name" value="ZF_DOF_1"/>
    <property type="match status" value="1"/>
</dbReference>
<feature type="compositionally biased region" description="Basic and acidic residues" evidence="9">
    <location>
        <begin position="385"/>
        <end position="404"/>
    </location>
</feature>
<feature type="compositionally biased region" description="Low complexity" evidence="9">
    <location>
        <begin position="286"/>
        <end position="296"/>
    </location>
</feature>
<feature type="compositionally biased region" description="Basic and acidic residues" evidence="9">
    <location>
        <begin position="113"/>
        <end position="122"/>
    </location>
</feature>
<feature type="compositionally biased region" description="Basic and acidic residues" evidence="9">
    <location>
        <begin position="131"/>
        <end position="141"/>
    </location>
</feature>
<dbReference type="AlphaFoldDB" id="A0AAV1XEY0"/>
<feature type="compositionally biased region" description="Acidic residues" evidence="9">
    <location>
        <begin position="41"/>
        <end position="61"/>
    </location>
</feature>
<dbReference type="Pfam" id="PF02701">
    <property type="entry name" value="Zn_ribbon_Dof"/>
    <property type="match status" value="1"/>
</dbReference>
<dbReference type="PANTHER" id="PTHR31089:SF1">
    <property type="entry name" value="CYCLIC DOF FACTOR 3"/>
    <property type="match status" value="1"/>
</dbReference>
<organism evidence="11 12">
    <name type="scientific">Lupinus luteus</name>
    <name type="common">European yellow lupine</name>
    <dbReference type="NCBI Taxonomy" id="3873"/>
    <lineage>
        <taxon>Eukaryota</taxon>
        <taxon>Viridiplantae</taxon>
        <taxon>Streptophyta</taxon>
        <taxon>Embryophyta</taxon>
        <taxon>Tracheophyta</taxon>
        <taxon>Spermatophyta</taxon>
        <taxon>Magnoliopsida</taxon>
        <taxon>eudicotyledons</taxon>
        <taxon>Gunneridae</taxon>
        <taxon>Pentapetalae</taxon>
        <taxon>rosids</taxon>
        <taxon>fabids</taxon>
        <taxon>Fabales</taxon>
        <taxon>Fabaceae</taxon>
        <taxon>Papilionoideae</taxon>
        <taxon>50 kb inversion clade</taxon>
        <taxon>genistoids sensu lato</taxon>
        <taxon>core genistoids</taxon>
        <taxon>Genisteae</taxon>
        <taxon>Lupinus</taxon>
    </lineage>
</organism>
<keyword evidence="7 8" id="KW-0539">Nucleus</keyword>
<dbReference type="PROSITE" id="PS50884">
    <property type="entry name" value="ZF_DOF_2"/>
    <property type="match status" value="1"/>
</dbReference>
<feature type="region of interest" description="Disordered" evidence="9">
    <location>
        <begin position="363"/>
        <end position="411"/>
    </location>
</feature>
<dbReference type="GO" id="GO:0003677">
    <property type="term" value="F:DNA binding"/>
    <property type="evidence" value="ECO:0007669"/>
    <property type="project" value="UniProtKB-UniRule"/>
</dbReference>
<name>A0AAV1XEY0_LUPLU</name>
<evidence type="ECO:0000256" key="7">
    <source>
        <dbReference type="ARBA" id="ARBA00023242"/>
    </source>
</evidence>
<keyword evidence="12" id="KW-1185">Reference proteome</keyword>
<keyword evidence="3" id="KW-0862">Zinc</keyword>
<comment type="subcellular location">
    <subcellularLocation>
        <location evidence="8">Nucleus</location>
    </subcellularLocation>
</comment>
<evidence type="ECO:0000256" key="5">
    <source>
        <dbReference type="ARBA" id="ARBA00023125"/>
    </source>
</evidence>
<sequence>MLQTKDPIITLFGHKIHFPEEAAAVSGDSMASSVALMDVYKDEEEEEETQFSALDSEEEVKDQETKDLQAEEVTEKKKQVDSLPNAVETNKNLGALPDAIQNPKTPSVDEETENSKKGKLETDQSDSTNKSQDKTLNKPDKVIPCPRCNSMDTKFCYYNNYNVNQPRYFCKACQRYWTAGGTMRNVPVGAGRRKNKNLASNYRHITISEGLQADRFDVPNATHLPTLKTNVRVLGFGLDPPICDSIASVNPSDKEVLNGTQNGFLSSEDQRNPCIVGEKGGDCSTTSSITVSNSIEENSKSTSPESSQLPNNAYLPHVPWPYPWNYSIPSPAFCPPGFPMSFYPAAFWNCSVPGNWNVPWLSSHSSAPTPNSPSSGQNSPTLGKHSRDDDMTEKNYSHKVEPSRQRNGSVLVPKTLRIDDPSEAAKSSIWATLGIKNEYVSGGGMFKAFQSKKDGKNNNHVVETLPALRANPAALSRSLNFHENS</sequence>
<dbReference type="Proteomes" id="UP001497480">
    <property type="component" value="Unassembled WGS sequence"/>
</dbReference>